<keyword evidence="7" id="KW-1185">Reference proteome</keyword>
<protein>
    <submittedName>
        <fullName evidence="6">TetR/AcrR family transcriptional regulator</fullName>
    </submittedName>
</protein>
<dbReference type="AlphaFoldDB" id="A0A2T1DZG2"/>
<dbReference type="GO" id="GO:0003677">
    <property type="term" value="F:DNA binding"/>
    <property type="evidence" value="ECO:0007669"/>
    <property type="project" value="UniProtKB-UniRule"/>
</dbReference>
<dbReference type="Pfam" id="PF00440">
    <property type="entry name" value="TetR_N"/>
    <property type="match status" value="1"/>
</dbReference>
<dbReference type="PROSITE" id="PS50977">
    <property type="entry name" value="HTH_TETR_2"/>
    <property type="match status" value="1"/>
</dbReference>
<dbReference type="InterPro" id="IPR036271">
    <property type="entry name" value="Tet_transcr_reg_TetR-rel_C_sf"/>
</dbReference>
<dbReference type="PANTHER" id="PTHR47506:SF7">
    <property type="entry name" value="TRANSCRIPTIONAL REGULATORY PROTEIN"/>
    <property type="match status" value="1"/>
</dbReference>
<keyword evidence="3" id="KW-0804">Transcription</keyword>
<evidence type="ECO:0000313" key="6">
    <source>
        <dbReference type="EMBL" id="PSB25831.1"/>
    </source>
</evidence>
<dbReference type="InterPro" id="IPR054156">
    <property type="entry name" value="YxaF_TetR_C"/>
</dbReference>
<evidence type="ECO:0000259" key="5">
    <source>
        <dbReference type="PROSITE" id="PS50977"/>
    </source>
</evidence>
<gene>
    <name evidence="6" type="ORF">C7B82_21810</name>
</gene>
<name>A0A2T1DZG2_9CYAN</name>
<evidence type="ECO:0000256" key="4">
    <source>
        <dbReference type="PROSITE-ProRule" id="PRU00335"/>
    </source>
</evidence>
<reference evidence="6 7" key="2">
    <citation type="submission" date="2018-03" db="EMBL/GenBank/DDBJ databases">
        <title>The ancient ancestry and fast evolution of plastids.</title>
        <authorList>
            <person name="Moore K.R."/>
            <person name="Magnabosco C."/>
            <person name="Momper L."/>
            <person name="Gold D.A."/>
            <person name="Bosak T."/>
            <person name="Fournier G.P."/>
        </authorList>
    </citation>
    <scope>NUCLEOTIDE SEQUENCE [LARGE SCALE GENOMIC DNA]</scope>
    <source>
        <strain evidence="6 7">ULC18</strain>
    </source>
</reference>
<dbReference type="InterPro" id="IPR009057">
    <property type="entry name" value="Homeodomain-like_sf"/>
</dbReference>
<dbReference type="Pfam" id="PF21993">
    <property type="entry name" value="TetR_C_13_2"/>
    <property type="match status" value="1"/>
</dbReference>
<dbReference type="Gene3D" id="1.10.357.10">
    <property type="entry name" value="Tetracycline Repressor, domain 2"/>
    <property type="match status" value="1"/>
</dbReference>
<feature type="domain" description="HTH tetR-type" evidence="5">
    <location>
        <begin position="1"/>
        <end position="60"/>
    </location>
</feature>
<keyword evidence="1" id="KW-0805">Transcription regulation</keyword>
<dbReference type="SUPFAM" id="SSF48498">
    <property type="entry name" value="Tetracyclin repressor-like, C-terminal domain"/>
    <property type="match status" value="1"/>
</dbReference>
<evidence type="ECO:0000256" key="1">
    <source>
        <dbReference type="ARBA" id="ARBA00023015"/>
    </source>
</evidence>
<dbReference type="OrthoDB" id="9814200at2"/>
<dbReference type="PANTHER" id="PTHR47506">
    <property type="entry name" value="TRANSCRIPTIONAL REGULATORY PROTEIN"/>
    <property type="match status" value="1"/>
</dbReference>
<dbReference type="Proteomes" id="UP000239576">
    <property type="component" value="Unassembled WGS sequence"/>
</dbReference>
<proteinExistence type="predicted"/>
<reference evidence="7" key="1">
    <citation type="submission" date="2018-02" db="EMBL/GenBank/DDBJ databases">
        <authorList>
            <person name="Moore K."/>
            <person name="Momper L."/>
        </authorList>
    </citation>
    <scope>NUCLEOTIDE SEQUENCE [LARGE SCALE GENOMIC DNA]</scope>
    <source>
        <strain evidence="7">ULC18</strain>
    </source>
</reference>
<evidence type="ECO:0000256" key="2">
    <source>
        <dbReference type="ARBA" id="ARBA00023125"/>
    </source>
</evidence>
<accession>A0A2T1DZG2</accession>
<evidence type="ECO:0000256" key="3">
    <source>
        <dbReference type="ARBA" id="ARBA00023163"/>
    </source>
</evidence>
<keyword evidence="2 4" id="KW-0238">DNA-binding</keyword>
<dbReference type="RefSeq" id="WP_106258574.1">
    <property type="nucleotide sequence ID" value="NZ_CAWNSW010000061.1"/>
</dbReference>
<dbReference type="SUPFAM" id="SSF46689">
    <property type="entry name" value="Homeodomain-like"/>
    <property type="match status" value="1"/>
</dbReference>
<organism evidence="6 7">
    <name type="scientific">Stenomitos frigidus ULC18</name>
    <dbReference type="NCBI Taxonomy" id="2107698"/>
    <lineage>
        <taxon>Bacteria</taxon>
        <taxon>Bacillati</taxon>
        <taxon>Cyanobacteriota</taxon>
        <taxon>Cyanophyceae</taxon>
        <taxon>Leptolyngbyales</taxon>
        <taxon>Leptolyngbyaceae</taxon>
        <taxon>Stenomitos</taxon>
    </lineage>
</organism>
<feature type="DNA-binding region" description="H-T-H motif" evidence="4">
    <location>
        <begin position="23"/>
        <end position="42"/>
    </location>
</feature>
<evidence type="ECO:0000313" key="7">
    <source>
        <dbReference type="Proteomes" id="UP000239576"/>
    </source>
</evidence>
<dbReference type="InterPro" id="IPR001647">
    <property type="entry name" value="HTH_TetR"/>
</dbReference>
<sequence length="182" mass="20568">MTKAEVIPQLMGVFQRYGYEGASITRFSEATGLKRASLYHYFPNGKEEMATVVLDYITQALKEQLLAPLDSDRPPIERLRAMNQNIDAFYQHGQQDCLLALFSMGEAHELFQARVEQALKLWIDRLAAVLVEAGITPTIAHQRAEEALVQIQGALVLTRGLNSTATFERLLKQSPERLLRHE</sequence>
<comment type="caution">
    <text evidence="6">The sequence shown here is derived from an EMBL/GenBank/DDBJ whole genome shotgun (WGS) entry which is preliminary data.</text>
</comment>
<dbReference type="EMBL" id="PVWK01000120">
    <property type="protein sequence ID" value="PSB25831.1"/>
    <property type="molecule type" value="Genomic_DNA"/>
</dbReference>